<dbReference type="GO" id="GO:0005829">
    <property type="term" value="C:cytosol"/>
    <property type="evidence" value="ECO:0007669"/>
    <property type="project" value="TreeGrafter"/>
</dbReference>
<dbReference type="InterPro" id="IPR011576">
    <property type="entry name" value="Pyridox_Oxase_N"/>
</dbReference>
<sequence length="143" mass="15219">MVVEVVEAYARFMSLGEEKTISVTTFRKSGDGVATPTWVVPLPDGRIGFWTSSKSGKAKRLRNNPRVTVVPCNNRGKVADGASPVTGTAQLVSGGAEFDEIRSKVKAKYGVMVPISKFFNTLGHIGNGPFPYGDTGVIISVDA</sequence>
<evidence type="ECO:0000256" key="1">
    <source>
        <dbReference type="ARBA" id="ARBA00023002"/>
    </source>
</evidence>
<accession>A0A6G9CVU7</accession>
<dbReference type="Proteomes" id="UP000502345">
    <property type="component" value="Chromosome"/>
</dbReference>
<evidence type="ECO:0000259" key="2">
    <source>
        <dbReference type="Pfam" id="PF01243"/>
    </source>
</evidence>
<dbReference type="PANTHER" id="PTHR35176:SF11">
    <property type="entry name" value="PYRIDOXAMINE 5'-PHOSPHATE OXIDASE FAMILY PROTEIN"/>
    <property type="match status" value="1"/>
</dbReference>
<dbReference type="GO" id="GO:0016627">
    <property type="term" value="F:oxidoreductase activity, acting on the CH-CH group of donors"/>
    <property type="evidence" value="ECO:0007669"/>
    <property type="project" value="TreeGrafter"/>
</dbReference>
<dbReference type="Pfam" id="PF01243">
    <property type="entry name" value="PNPOx_N"/>
    <property type="match status" value="1"/>
</dbReference>
<feature type="domain" description="Pyridoxamine 5'-phosphate oxidase N-terminal" evidence="2">
    <location>
        <begin position="15"/>
        <end position="113"/>
    </location>
</feature>
<dbReference type="InterPro" id="IPR052019">
    <property type="entry name" value="F420H2_bilvrd_red/Heme_oxyg"/>
</dbReference>
<protein>
    <recommendedName>
        <fullName evidence="2">Pyridoxamine 5'-phosphate oxidase N-terminal domain-containing protein</fullName>
    </recommendedName>
</protein>
<dbReference type="SUPFAM" id="SSF50475">
    <property type="entry name" value="FMN-binding split barrel"/>
    <property type="match status" value="1"/>
</dbReference>
<reference evidence="3 4" key="1">
    <citation type="submission" date="2020-03" db="EMBL/GenBank/DDBJ databases">
        <title>Screen low temperature-resistant strains for efficient degradation of petroleum hydrocarbons under the low temperature.</title>
        <authorList>
            <person name="Wang Y."/>
            <person name="Chen J."/>
        </authorList>
    </citation>
    <scope>NUCLEOTIDE SEQUENCE [LARGE SCALE GENOMIC DNA]</scope>
    <source>
        <strain evidence="3 4">KB1</strain>
    </source>
</reference>
<keyword evidence="1" id="KW-0560">Oxidoreductase</keyword>
<dbReference type="GO" id="GO:0070967">
    <property type="term" value="F:coenzyme F420 binding"/>
    <property type="evidence" value="ECO:0007669"/>
    <property type="project" value="TreeGrafter"/>
</dbReference>
<name>A0A6G9CVU7_RHOER</name>
<dbReference type="InterPro" id="IPR012349">
    <property type="entry name" value="Split_barrel_FMN-bd"/>
</dbReference>
<gene>
    <name evidence="3" type="ORF">G9444_3774</name>
</gene>
<dbReference type="PANTHER" id="PTHR35176">
    <property type="entry name" value="HEME OXYGENASE HI_0854-RELATED"/>
    <property type="match status" value="1"/>
</dbReference>
<dbReference type="Gene3D" id="2.30.110.10">
    <property type="entry name" value="Electron Transport, Fmn-binding Protein, Chain A"/>
    <property type="match status" value="1"/>
</dbReference>
<organism evidence="3 4">
    <name type="scientific">Rhodococcus erythropolis</name>
    <name type="common">Arthrobacter picolinophilus</name>
    <dbReference type="NCBI Taxonomy" id="1833"/>
    <lineage>
        <taxon>Bacteria</taxon>
        <taxon>Bacillati</taxon>
        <taxon>Actinomycetota</taxon>
        <taxon>Actinomycetes</taxon>
        <taxon>Mycobacteriales</taxon>
        <taxon>Nocardiaceae</taxon>
        <taxon>Rhodococcus</taxon>
        <taxon>Rhodococcus erythropolis group</taxon>
    </lineage>
</organism>
<evidence type="ECO:0000313" key="3">
    <source>
        <dbReference type="EMBL" id="QIP41018.1"/>
    </source>
</evidence>
<dbReference type="InterPro" id="IPR019965">
    <property type="entry name" value="PPOX_F420-dep_Rv2061_put"/>
</dbReference>
<proteinExistence type="predicted"/>
<evidence type="ECO:0000313" key="4">
    <source>
        <dbReference type="Proteomes" id="UP000502345"/>
    </source>
</evidence>
<dbReference type="EMBL" id="CP050124">
    <property type="protein sequence ID" value="QIP41018.1"/>
    <property type="molecule type" value="Genomic_DNA"/>
</dbReference>
<dbReference type="NCBIfam" id="TIGR03666">
    <property type="entry name" value="Rv2061_F420"/>
    <property type="match status" value="1"/>
</dbReference>
<dbReference type="AlphaFoldDB" id="A0A6G9CVU7"/>